<evidence type="ECO:0000313" key="1">
    <source>
        <dbReference type="EMBL" id="SFM22209.1"/>
    </source>
</evidence>
<dbReference type="Proteomes" id="UP000199470">
    <property type="component" value="Unassembled WGS sequence"/>
</dbReference>
<organism evidence="1 2">
    <name type="scientific">Rugamonas rubra</name>
    <dbReference type="NCBI Taxonomy" id="758825"/>
    <lineage>
        <taxon>Bacteria</taxon>
        <taxon>Pseudomonadati</taxon>
        <taxon>Pseudomonadota</taxon>
        <taxon>Betaproteobacteria</taxon>
        <taxon>Burkholderiales</taxon>
        <taxon>Oxalobacteraceae</taxon>
        <taxon>Telluria group</taxon>
        <taxon>Rugamonas</taxon>
    </lineage>
</organism>
<evidence type="ECO:0000313" key="2">
    <source>
        <dbReference type="Proteomes" id="UP000199470"/>
    </source>
</evidence>
<dbReference type="STRING" id="758825.SAMN02982985_03237"/>
<name>A0A1I4P399_9BURK</name>
<reference evidence="1 2" key="1">
    <citation type="submission" date="2016-10" db="EMBL/GenBank/DDBJ databases">
        <authorList>
            <person name="de Groot N.N."/>
        </authorList>
    </citation>
    <scope>NUCLEOTIDE SEQUENCE [LARGE SCALE GENOMIC DNA]</scope>
    <source>
        <strain evidence="1 2">ATCC 43154</strain>
    </source>
</reference>
<protein>
    <submittedName>
        <fullName evidence="1">Uncharacterized protein</fullName>
    </submittedName>
</protein>
<dbReference type="AlphaFoldDB" id="A0A1I4P399"/>
<accession>A0A1I4P399</accession>
<dbReference type="OrthoDB" id="8708240at2"/>
<proteinExistence type="predicted"/>
<dbReference type="EMBL" id="FOTW01000015">
    <property type="protein sequence ID" value="SFM22209.1"/>
    <property type="molecule type" value="Genomic_DNA"/>
</dbReference>
<gene>
    <name evidence="1" type="ORF">SAMN02982985_03237</name>
</gene>
<sequence>MPPAVRWLLALTLGGQLLWQAGRPAPAPSQQALPPAPPLALLRLASLGETAALSRLLTLYVQGFDQQAGMDIAWRHLDYAGVAAWLGRALDLDPRSQYPLLAASAVYGAVNDAPRQRLMLAFVYQRFAEDPNRRWPWLAHAALVAKHRLHDLPLAREYARAIRLHANGPGVPAWARELELFVLEDMNELDAARALIGGLLQDGSIDEPNELRFLAARLDALAARQADATPTPTPPTPP</sequence>
<keyword evidence="2" id="KW-1185">Reference proteome</keyword>